<dbReference type="AlphaFoldDB" id="I8RKZ1"/>
<dbReference type="SUPFAM" id="SSF49879">
    <property type="entry name" value="SMAD/FHA domain"/>
    <property type="match status" value="1"/>
</dbReference>
<proteinExistence type="predicted"/>
<dbReference type="EMBL" id="AKVJ01000021">
    <property type="protein sequence ID" value="EIW19160.1"/>
    <property type="molecule type" value="Genomic_DNA"/>
</dbReference>
<sequence>MSNLIRCQNGHMFSSRRYGTVCPYCNIETATKEKKETGQTDVDVEELLFLEDVQPVCGWIVCISGPRQGKDYKIKTGKNFIGRADDMDIQILGDNKISRRNHGIIVFDPKKKEMVLLPGESNGIVYHQGDAVYTPKVLNTYDVIELGDSKFLFIPFCGEQFNWEDVKKPKDTENSNAGAKA</sequence>
<dbReference type="CDD" id="cd00060">
    <property type="entry name" value="FHA"/>
    <property type="match status" value="1"/>
</dbReference>
<dbReference type="InterPro" id="IPR008984">
    <property type="entry name" value="SMAD_FHA_dom_sf"/>
</dbReference>
<protein>
    <submittedName>
        <fullName evidence="2">FHA domain-containing protein</fullName>
    </submittedName>
</protein>
<keyword evidence="3" id="KW-1185">Reference proteome</keyword>
<dbReference type="Gene3D" id="2.60.200.20">
    <property type="match status" value="1"/>
</dbReference>
<evidence type="ECO:0000259" key="1">
    <source>
        <dbReference type="PROSITE" id="PS50006"/>
    </source>
</evidence>
<feature type="domain" description="FHA" evidence="1">
    <location>
        <begin position="79"/>
        <end position="123"/>
    </location>
</feature>
<evidence type="ECO:0000313" key="3">
    <source>
        <dbReference type="Proteomes" id="UP000004324"/>
    </source>
</evidence>
<comment type="caution">
    <text evidence="2">The sequence shown here is derived from an EMBL/GenBank/DDBJ whole genome shotgun (WGS) entry which is preliminary data.</text>
</comment>
<dbReference type="Proteomes" id="UP000004324">
    <property type="component" value="Unassembled WGS sequence"/>
</dbReference>
<reference evidence="2 3" key="1">
    <citation type="journal article" date="2012" name="J. Bacteriol.">
        <title>Draft Genome Sequences for Two Metal-Reducing Pelosinus fermentans Strains Isolated from a Cr(VI)-Contaminated Site and for Type Strain R7.</title>
        <authorList>
            <person name="Brown S.D."/>
            <person name="Podar M."/>
            <person name="Klingeman D.M."/>
            <person name="Johnson C.M."/>
            <person name="Yang Z.K."/>
            <person name="Utturkar S.M."/>
            <person name="Land M.L."/>
            <person name="Mosher J.J."/>
            <person name="Hurt R.A.Jr."/>
            <person name="Phelps T.J."/>
            <person name="Palumbo A.V."/>
            <person name="Arkin A.P."/>
            <person name="Hazen T.C."/>
            <person name="Elias D.A."/>
        </authorList>
    </citation>
    <scope>NUCLEOTIDE SEQUENCE [LARGE SCALE GENOMIC DNA]</scope>
    <source>
        <strain evidence="2 3">B4</strain>
    </source>
</reference>
<dbReference type="InterPro" id="IPR000253">
    <property type="entry name" value="FHA_dom"/>
</dbReference>
<accession>I8RKZ1</accession>
<gene>
    <name evidence="2" type="ORF">FB4_2870</name>
</gene>
<dbReference type="RefSeq" id="WP_007932671.1">
    <property type="nucleotide sequence ID" value="NZ_AKVJ01000021.1"/>
</dbReference>
<dbReference type="OrthoDB" id="370565at2"/>
<evidence type="ECO:0000313" key="2">
    <source>
        <dbReference type="EMBL" id="EIW19160.1"/>
    </source>
</evidence>
<name>I8RKZ1_9FIRM</name>
<dbReference type="Pfam" id="PF00498">
    <property type="entry name" value="FHA"/>
    <property type="match status" value="1"/>
</dbReference>
<organism evidence="2 3">
    <name type="scientific">Pelosinus fermentans B4</name>
    <dbReference type="NCBI Taxonomy" id="1149862"/>
    <lineage>
        <taxon>Bacteria</taxon>
        <taxon>Bacillati</taxon>
        <taxon>Bacillota</taxon>
        <taxon>Negativicutes</taxon>
        <taxon>Selenomonadales</taxon>
        <taxon>Sporomusaceae</taxon>
        <taxon>Pelosinus</taxon>
    </lineage>
</organism>
<dbReference type="PATRIC" id="fig|1149862.3.peg.1425"/>
<dbReference type="PROSITE" id="PS50006">
    <property type="entry name" value="FHA_DOMAIN"/>
    <property type="match status" value="1"/>
</dbReference>